<sequence length="343" mass="36487">MTGPGSKAGVNRQVMVVRRAKGVPTPDCFQIVDSPVPQCPAGGVLLETLCAAVDPAMRGWLSEERNYMTVSDGEVMRAHGVGRVLESQDERWVPGDLAYGWLGWQRYAAVASSALLWPVDETVAPAPVWLSVLGLNGLTAWIGLNLLGRPVRGETIVVSAAAGGVGGLVGQLAAHRGLRAVGIAGGASKTELARTRLGFHVAVDYKAAAGDLGRELTRLLPDGVDIFFDNTAGPIADAVFPVLNGGARIVQCGTVAVPDWTTLPTGPRRERDILVKRLSWHGLVVFDHMARFEEAFADLKDLYRSGVLTARHDVLRGLDMAPGALGRLYDGTNNGRLMIDVGL</sequence>
<dbReference type="Proteomes" id="UP000316624">
    <property type="component" value="Unassembled WGS sequence"/>
</dbReference>
<evidence type="ECO:0000259" key="3">
    <source>
        <dbReference type="Pfam" id="PF16884"/>
    </source>
</evidence>
<dbReference type="EMBL" id="VLKK01000003">
    <property type="protein sequence ID" value="TWH95941.1"/>
    <property type="molecule type" value="Genomic_DNA"/>
</dbReference>
<evidence type="ECO:0000313" key="5">
    <source>
        <dbReference type="Proteomes" id="UP000316624"/>
    </source>
</evidence>
<dbReference type="SUPFAM" id="SSF50129">
    <property type="entry name" value="GroES-like"/>
    <property type="match status" value="1"/>
</dbReference>
<evidence type="ECO:0008006" key="6">
    <source>
        <dbReference type="Google" id="ProtNLM"/>
    </source>
</evidence>
<dbReference type="Pfam" id="PF16884">
    <property type="entry name" value="ADH_N_2"/>
    <property type="match status" value="1"/>
</dbReference>
<dbReference type="InterPro" id="IPR011032">
    <property type="entry name" value="GroES-like_sf"/>
</dbReference>
<feature type="domain" description="Alcohol dehydrogenase-like C-terminal" evidence="2">
    <location>
        <begin position="164"/>
        <end position="296"/>
    </location>
</feature>
<feature type="domain" description="Oxidoreductase N-terminal" evidence="3">
    <location>
        <begin position="12"/>
        <end position="113"/>
    </location>
</feature>
<evidence type="ECO:0000256" key="1">
    <source>
        <dbReference type="ARBA" id="ARBA00023002"/>
    </source>
</evidence>
<dbReference type="PANTHER" id="PTHR43205">
    <property type="entry name" value="PROSTAGLANDIN REDUCTASE"/>
    <property type="match status" value="1"/>
</dbReference>
<accession>A0A562KKM3</accession>
<evidence type="ECO:0000259" key="2">
    <source>
        <dbReference type="Pfam" id="PF00107"/>
    </source>
</evidence>
<dbReference type="Gene3D" id="3.40.50.720">
    <property type="entry name" value="NAD(P)-binding Rossmann-like Domain"/>
    <property type="match status" value="1"/>
</dbReference>
<dbReference type="InterPro" id="IPR041694">
    <property type="entry name" value="ADH_N_2"/>
</dbReference>
<proteinExistence type="predicted"/>
<dbReference type="CDD" id="cd05288">
    <property type="entry name" value="PGDH"/>
    <property type="match status" value="1"/>
</dbReference>
<organism evidence="4 5">
    <name type="scientific">Sphingobium wenxiniae (strain DSM 21828 / CGMCC 1.7748 / JZ-1)</name>
    <dbReference type="NCBI Taxonomy" id="595605"/>
    <lineage>
        <taxon>Bacteria</taxon>
        <taxon>Pseudomonadati</taxon>
        <taxon>Pseudomonadota</taxon>
        <taxon>Alphaproteobacteria</taxon>
        <taxon>Sphingomonadales</taxon>
        <taxon>Sphingomonadaceae</taxon>
        <taxon>Sphingobium</taxon>
    </lineage>
</organism>
<dbReference type="PANTHER" id="PTHR43205:SF42">
    <property type="entry name" value="ALCOHOL DEHYDROGENASE, ZINC-CONTAINING (AFU_ORTHOLOGUE AFUA_7G04530)"/>
    <property type="match status" value="1"/>
</dbReference>
<keyword evidence="5" id="KW-1185">Reference proteome</keyword>
<gene>
    <name evidence="4" type="ORF">IQ35_01028</name>
</gene>
<dbReference type="Pfam" id="PF00107">
    <property type="entry name" value="ADH_zinc_N"/>
    <property type="match status" value="1"/>
</dbReference>
<dbReference type="InterPro" id="IPR013149">
    <property type="entry name" value="ADH-like_C"/>
</dbReference>
<evidence type="ECO:0000313" key="4">
    <source>
        <dbReference type="EMBL" id="TWH95941.1"/>
    </source>
</evidence>
<dbReference type="InterPro" id="IPR036291">
    <property type="entry name" value="NAD(P)-bd_dom_sf"/>
</dbReference>
<protein>
    <recommendedName>
        <fullName evidence="6">Enoyl reductase (ER) domain-containing protein</fullName>
    </recommendedName>
</protein>
<dbReference type="RefSeq" id="WP_021246935.1">
    <property type="nucleotide sequence ID" value="NZ_JACIIY010000005.1"/>
</dbReference>
<reference evidence="4 5" key="1">
    <citation type="journal article" date="2015" name="Stand. Genomic Sci.">
        <title>Genomic Encyclopedia of Bacterial and Archaeal Type Strains, Phase III: the genomes of soil and plant-associated and newly described type strains.</title>
        <authorList>
            <person name="Whitman W.B."/>
            <person name="Woyke T."/>
            <person name="Klenk H.P."/>
            <person name="Zhou Y."/>
            <person name="Lilburn T.G."/>
            <person name="Beck B.J."/>
            <person name="De Vos P."/>
            <person name="Vandamme P."/>
            <person name="Eisen J.A."/>
            <person name="Garrity G."/>
            <person name="Hugenholtz P."/>
            <person name="Kyrpides N.C."/>
        </authorList>
    </citation>
    <scope>NUCLEOTIDE SEQUENCE [LARGE SCALE GENOMIC DNA]</scope>
    <source>
        <strain evidence="4 5">CGMCC 1.7748</strain>
    </source>
</reference>
<dbReference type="InterPro" id="IPR045010">
    <property type="entry name" value="MDR_fam"/>
</dbReference>
<dbReference type="GO" id="GO:0016628">
    <property type="term" value="F:oxidoreductase activity, acting on the CH-CH group of donors, NAD or NADP as acceptor"/>
    <property type="evidence" value="ECO:0007669"/>
    <property type="project" value="InterPro"/>
</dbReference>
<name>A0A562KKM3_SPHWJ</name>
<dbReference type="AlphaFoldDB" id="A0A562KKM3"/>
<dbReference type="SUPFAM" id="SSF51735">
    <property type="entry name" value="NAD(P)-binding Rossmann-fold domains"/>
    <property type="match status" value="1"/>
</dbReference>
<dbReference type="Gene3D" id="3.90.180.10">
    <property type="entry name" value="Medium-chain alcohol dehydrogenases, catalytic domain"/>
    <property type="match status" value="1"/>
</dbReference>
<comment type="caution">
    <text evidence="4">The sequence shown here is derived from an EMBL/GenBank/DDBJ whole genome shotgun (WGS) entry which is preliminary data.</text>
</comment>
<keyword evidence="1" id="KW-0560">Oxidoreductase</keyword>